<evidence type="ECO:0000313" key="2">
    <source>
        <dbReference type="EMBL" id="CAB1417978.1"/>
    </source>
</evidence>
<comment type="caution">
    <text evidence="2">The sequence shown here is derived from an EMBL/GenBank/DDBJ whole genome shotgun (WGS) entry which is preliminary data.</text>
</comment>
<feature type="region of interest" description="Disordered" evidence="1">
    <location>
        <begin position="132"/>
        <end position="169"/>
    </location>
</feature>
<evidence type="ECO:0000256" key="1">
    <source>
        <dbReference type="SAM" id="MobiDB-lite"/>
    </source>
</evidence>
<dbReference type="EMBL" id="CADEAL010000296">
    <property type="protein sequence ID" value="CAB1417978.1"/>
    <property type="molecule type" value="Genomic_DNA"/>
</dbReference>
<proteinExistence type="predicted"/>
<accession>A0A9N7Y9V6</accession>
<feature type="compositionally biased region" description="Basic and acidic residues" evidence="1">
    <location>
        <begin position="152"/>
        <end position="165"/>
    </location>
</feature>
<name>A0A9N7Y9V6_PLEPL</name>
<reference evidence="2" key="1">
    <citation type="submission" date="2020-03" db="EMBL/GenBank/DDBJ databases">
        <authorList>
            <person name="Weist P."/>
        </authorList>
    </citation>
    <scope>NUCLEOTIDE SEQUENCE</scope>
</reference>
<feature type="compositionally biased region" description="Basic and acidic residues" evidence="1">
    <location>
        <begin position="183"/>
        <end position="192"/>
    </location>
</feature>
<feature type="region of interest" description="Disordered" evidence="1">
    <location>
        <begin position="182"/>
        <end position="234"/>
    </location>
</feature>
<dbReference type="AlphaFoldDB" id="A0A9N7Y9V6"/>
<gene>
    <name evidence="2" type="ORF">PLEPLA_LOCUS5800</name>
</gene>
<protein>
    <submittedName>
        <fullName evidence="2">Uncharacterized protein</fullName>
    </submittedName>
</protein>
<feature type="compositionally biased region" description="Basic and acidic residues" evidence="1">
    <location>
        <begin position="219"/>
        <end position="234"/>
    </location>
</feature>
<dbReference type="Proteomes" id="UP001153269">
    <property type="component" value="Unassembled WGS sequence"/>
</dbReference>
<keyword evidence="3" id="KW-1185">Reference proteome</keyword>
<organism evidence="2 3">
    <name type="scientific">Pleuronectes platessa</name>
    <name type="common">European plaice</name>
    <dbReference type="NCBI Taxonomy" id="8262"/>
    <lineage>
        <taxon>Eukaryota</taxon>
        <taxon>Metazoa</taxon>
        <taxon>Chordata</taxon>
        <taxon>Craniata</taxon>
        <taxon>Vertebrata</taxon>
        <taxon>Euteleostomi</taxon>
        <taxon>Actinopterygii</taxon>
        <taxon>Neopterygii</taxon>
        <taxon>Teleostei</taxon>
        <taxon>Neoteleostei</taxon>
        <taxon>Acanthomorphata</taxon>
        <taxon>Carangaria</taxon>
        <taxon>Pleuronectiformes</taxon>
        <taxon>Pleuronectoidei</taxon>
        <taxon>Pleuronectidae</taxon>
        <taxon>Pleuronectes</taxon>
    </lineage>
</organism>
<evidence type="ECO:0000313" key="3">
    <source>
        <dbReference type="Proteomes" id="UP001153269"/>
    </source>
</evidence>
<sequence length="234" mass="25941">MCRAAGHLYSFREKAAASSTTGQTNTPFWTDRFRTEKRKYGRETQEDEEELSQRALICEARGFLPVYRNNVKRLLTVSALHHRRTLQPIITNPSAGAGTCKRVSDESLVKLFHALPVMQGKSNARRHIKVISSLSSSPQRSLVPGSASQRPDALDWSHWPGERTDPTSSMLADVVIVPSANMEELHLPKRPFDSPPDSPPEDRHEPCDSAAGSRNGSSAEERGSIPATRSEEVK</sequence>